<dbReference type="PANTHER" id="PTHR10695:SF46">
    <property type="entry name" value="BIFUNCTIONAL COENZYME A SYNTHASE-RELATED"/>
    <property type="match status" value="1"/>
</dbReference>
<evidence type="ECO:0000313" key="5">
    <source>
        <dbReference type="Proteomes" id="UP000492820"/>
    </source>
</evidence>
<dbReference type="NCBIfam" id="TIGR00152">
    <property type="entry name" value="dephospho-CoA kinase"/>
    <property type="match status" value="1"/>
</dbReference>
<dbReference type="Pfam" id="PF01121">
    <property type="entry name" value="CoaE"/>
    <property type="match status" value="1"/>
</dbReference>
<dbReference type="GO" id="GO:0015937">
    <property type="term" value="P:coenzyme A biosynthetic process"/>
    <property type="evidence" value="ECO:0007669"/>
    <property type="project" value="InterPro"/>
</dbReference>
<dbReference type="HAMAP" id="MF_00376">
    <property type="entry name" value="Dephospho_CoA_kinase"/>
    <property type="match status" value="1"/>
</dbReference>
<sequence length="232" mass="25442">MLIVGLTGGIATGKSTVSAILKEKNVAVIDADTISRNLVDHDRQVQRGILKAFGPSVFNDDGTHVERDKLGEIVFADPEKRKVLNRIVHPIVFRRIVVQILRNFLSGQAIVILDIPLLFESRTMLWFVSDVIVVSCSPEVQLSRLLKRNPDLSRDAALSRIASQMPLADKVARATIVVDNEADGNFAGLAEQVDACLELLRAKAARRFRLVVALCTCALVGLAVVVHQFTLL</sequence>
<dbReference type="PROSITE" id="PS51219">
    <property type="entry name" value="DPCK"/>
    <property type="match status" value="1"/>
</dbReference>
<keyword evidence="3" id="KW-1133">Transmembrane helix</keyword>
<reference evidence="6" key="3">
    <citation type="submission" date="2020-10" db="UniProtKB">
        <authorList>
            <consortium name="WormBaseParasite"/>
        </authorList>
    </citation>
    <scope>IDENTIFICATION</scope>
</reference>
<organism evidence="4">
    <name type="scientific">Echinococcus granulosus</name>
    <name type="common">Hydatid tapeworm</name>
    <dbReference type="NCBI Taxonomy" id="6210"/>
    <lineage>
        <taxon>Eukaryota</taxon>
        <taxon>Metazoa</taxon>
        <taxon>Spiralia</taxon>
        <taxon>Lophotrochozoa</taxon>
        <taxon>Platyhelminthes</taxon>
        <taxon>Cestoda</taxon>
        <taxon>Eucestoda</taxon>
        <taxon>Cyclophyllidea</taxon>
        <taxon>Taeniidae</taxon>
        <taxon>Echinococcus</taxon>
        <taxon>Echinococcus granulosus group</taxon>
    </lineage>
</organism>
<reference evidence="4 5" key="1">
    <citation type="journal article" date="2013" name="Nature">
        <title>The genomes of four tapeworm species reveal adaptations to parasitism.</title>
        <authorList>
            <person name="Tsai I.J."/>
            <person name="Zarowiecki M."/>
            <person name="Holroyd N."/>
            <person name="Garciarrubio A."/>
            <person name="Sanchez-Flores A."/>
            <person name="Brooks K.L."/>
            <person name="Tracey A."/>
            <person name="Bobes R.J."/>
            <person name="Fragoso G."/>
            <person name="Sciutto E."/>
            <person name="Aslett M."/>
            <person name="Beasley H."/>
            <person name="Bennett H.M."/>
            <person name="Cai J."/>
            <person name="Camicia F."/>
            <person name="Clark R."/>
            <person name="Cucher M."/>
            <person name="De Silva N."/>
            <person name="Day T.A."/>
            <person name="Deplazes P."/>
            <person name="Estrada K."/>
            <person name="Fernandez C."/>
            <person name="Holland P.W."/>
            <person name="Hou J."/>
            <person name="Hu S."/>
            <person name="Huckvale T."/>
            <person name="Hung S.S."/>
            <person name="Kamenetzky L."/>
            <person name="Keane J.A."/>
            <person name="Kiss F."/>
            <person name="Koziol U."/>
            <person name="Lambert O."/>
            <person name="Liu K."/>
            <person name="Luo X."/>
            <person name="Luo Y."/>
            <person name="Macchiaroli N."/>
            <person name="Nichol S."/>
            <person name="Paps J."/>
            <person name="Parkinson J."/>
            <person name="Pouchkina-Stantcheva N."/>
            <person name="Riddiford N."/>
            <person name="Rosenzvit M."/>
            <person name="Salinas G."/>
            <person name="Wasmuth J.D."/>
            <person name="Zamanian M."/>
            <person name="Zheng Y."/>
            <person name="Cai X."/>
            <person name="Soberon X."/>
            <person name="Olson P.D."/>
            <person name="Laclette J.P."/>
            <person name="Brehm K."/>
            <person name="Berriman M."/>
            <person name="Garciarrubio A."/>
            <person name="Bobes R.J."/>
            <person name="Fragoso G."/>
            <person name="Sanchez-Flores A."/>
            <person name="Estrada K."/>
            <person name="Cevallos M.A."/>
            <person name="Morett E."/>
            <person name="Gonzalez V."/>
            <person name="Portillo T."/>
            <person name="Ochoa-Leyva A."/>
            <person name="Jose M.V."/>
            <person name="Sciutto E."/>
            <person name="Landa A."/>
            <person name="Jimenez L."/>
            <person name="Valdes V."/>
            <person name="Carrero J.C."/>
            <person name="Larralde C."/>
            <person name="Morales-Montor J."/>
            <person name="Limon-Lason J."/>
            <person name="Soberon X."/>
            <person name="Laclette J.P."/>
        </authorList>
    </citation>
    <scope>NUCLEOTIDE SEQUENCE [LARGE SCALE GENOMIC DNA]</scope>
</reference>
<dbReference type="AlphaFoldDB" id="A0A068WN24"/>
<dbReference type="InterPro" id="IPR001977">
    <property type="entry name" value="Depp_CoAkinase"/>
</dbReference>
<evidence type="ECO:0000256" key="3">
    <source>
        <dbReference type="SAM" id="Phobius"/>
    </source>
</evidence>
<dbReference type="Proteomes" id="UP000492820">
    <property type="component" value="Unassembled WGS sequence"/>
</dbReference>
<evidence type="ECO:0000256" key="2">
    <source>
        <dbReference type="ARBA" id="ARBA00022840"/>
    </source>
</evidence>
<feature type="transmembrane region" description="Helical" evidence="3">
    <location>
        <begin position="210"/>
        <end position="229"/>
    </location>
</feature>
<dbReference type="GO" id="GO:0004140">
    <property type="term" value="F:dephospho-CoA kinase activity"/>
    <property type="evidence" value="ECO:0007669"/>
    <property type="project" value="InterPro"/>
</dbReference>
<dbReference type="CDD" id="cd02022">
    <property type="entry name" value="DPCK"/>
    <property type="match status" value="1"/>
</dbReference>
<gene>
    <name evidence="4" type="ORF">EgrG_000154100x</name>
</gene>
<keyword evidence="3" id="KW-0472">Membrane</keyword>
<dbReference type="GO" id="GO:0005524">
    <property type="term" value="F:ATP binding"/>
    <property type="evidence" value="ECO:0007669"/>
    <property type="project" value="UniProtKB-KW"/>
</dbReference>
<dbReference type="SUPFAM" id="SSF52540">
    <property type="entry name" value="P-loop containing nucleoside triphosphate hydrolases"/>
    <property type="match status" value="1"/>
</dbReference>
<dbReference type="OrthoDB" id="428342at2759"/>
<reference evidence="4" key="2">
    <citation type="submission" date="2014-06" db="EMBL/GenBank/DDBJ databases">
        <authorList>
            <person name="Aslett M."/>
        </authorList>
    </citation>
    <scope>NUCLEOTIDE SEQUENCE</scope>
</reference>
<accession>A0A068WN24</accession>
<dbReference type="Gene3D" id="3.40.50.300">
    <property type="entry name" value="P-loop containing nucleotide triphosphate hydrolases"/>
    <property type="match status" value="1"/>
</dbReference>
<name>A0A068WN24_ECHGR</name>
<dbReference type="PANTHER" id="PTHR10695">
    <property type="entry name" value="DEPHOSPHO-COA KINASE-RELATED"/>
    <property type="match status" value="1"/>
</dbReference>
<keyword evidence="4" id="KW-0808">Transferase</keyword>
<evidence type="ECO:0000313" key="4">
    <source>
        <dbReference type="EMBL" id="CDS21172.1"/>
    </source>
</evidence>
<evidence type="ECO:0000313" key="6">
    <source>
        <dbReference type="WBParaSite" id="EgrG_000154100x"/>
    </source>
</evidence>
<keyword evidence="1" id="KW-0547">Nucleotide-binding</keyword>
<dbReference type="EMBL" id="LK028583">
    <property type="protein sequence ID" value="CDS21172.1"/>
    <property type="molecule type" value="Genomic_DNA"/>
</dbReference>
<evidence type="ECO:0000256" key="1">
    <source>
        <dbReference type="ARBA" id="ARBA00022741"/>
    </source>
</evidence>
<protein>
    <submittedName>
        <fullName evidence="4 6">Dephospho-CoA kinase putative</fullName>
    </submittedName>
</protein>
<keyword evidence="2" id="KW-0067">ATP-binding</keyword>
<keyword evidence="3" id="KW-0812">Transmembrane</keyword>
<dbReference type="WBParaSite" id="EgrG_000154100x">
    <property type="protein sequence ID" value="EgrG_000154100x"/>
    <property type="gene ID" value="EgrG_000154100x"/>
</dbReference>
<dbReference type="InterPro" id="IPR027417">
    <property type="entry name" value="P-loop_NTPase"/>
</dbReference>
<keyword evidence="4" id="KW-0418">Kinase</keyword>
<proteinExistence type="inferred from homology"/>